<dbReference type="InterPro" id="IPR037045">
    <property type="entry name" value="S8pro/Inhibitor_I9_sf"/>
</dbReference>
<dbReference type="CDD" id="cd07474">
    <property type="entry name" value="Peptidases_S8_subtilisin_Vpr-like"/>
    <property type="match status" value="1"/>
</dbReference>
<feature type="active site" description="Charge relay system" evidence="8 9">
    <location>
        <position position="531"/>
    </location>
</feature>
<evidence type="ECO:0000256" key="8">
    <source>
        <dbReference type="PIRSR" id="PIRSR615500-1"/>
    </source>
</evidence>
<keyword evidence="7 9" id="KW-0720">Serine protease</keyword>
<dbReference type="Proteomes" id="UP000194131">
    <property type="component" value="Unassembled WGS sequence"/>
</dbReference>
<evidence type="ECO:0000256" key="12">
    <source>
        <dbReference type="SAM" id="SignalP"/>
    </source>
</evidence>
<dbReference type="Gene3D" id="3.40.50.200">
    <property type="entry name" value="Peptidase S8/S53 domain"/>
    <property type="match status" value="1"/>
</dbReference>
<dbReference type="PROSITE" id="PS00137">
    <property type="entry name" value="SUBTILASE_HIS"/>
    <property type="match status" value="1"/>
</dbReference>
<dbReference type="PANTHER" id="PTHR43806:SF65">
    <property type="entry name" value="SERINE PROTEASE APRX"/>
    <property type="match status" value="1"/>
</dbReference>
<dbReference type="InterPro" id="IPR034213">
    <property type="entry name" value="S8_Vpr-like"/>
</dbReference>
<name>A0AAP7WCP4_BACMY</name>
<feature type="active site" description="Charge relay system" evidence="8 9">
    <location>
        <position position="237"/>
    </location>
</feature>
<dbReference type="GO" id="GO:0004252">
    <property type="term" value="F:serine-type endopeptidase activity"/>
    <property type="evidence" value="ECO:0007669"/>
    <property type="project" value="UniProtKB-UniRule"/>
</dbReference>
<comment type="caution">
    <text evidence="16">The sequence shown here is derived from an EMBL/GenBank/DDBJ whole genome shotgun (WGS) entry which is preliminary data.</text>
</comment>
<evidence type="ECO:0000256" key="7">
    <source>
        <dbReference type="ARBA" id="ARBA00022825"/>
    </source>
</evidence>
<dbReference type="GO" id="GO:0006508">
    <property type="term" value="P:proteolysis"/>
    <property type="evidence" value="ECO:0007669"/>
    <property type="project" value="UniProtKB-KW"/>
</dbReference>
<dbReference type="InterPro" id="IPR015500">
    <property type="entry name" value="Peptidase_S8_subtilisin-rel"/>
</dbReference>
<proteinExistence type="inferred from homology"/>
<sequence length="730" mass="78273">MKKTTSTLLSMALVFSSFGALSAHAESLQKEKQFSPHLKANIEQWGENKIAQNVETKTSKEISVIVELQHAPLASQSNIQHAPDLQNSNVQSYHAQLKKAQEDTTKKIKEKAPKATIKETYSTLFSGFSISIPGDQIAALASLPEVKAIYPNLTYKLHETSKSLADQETPNVGGPTVGAPEAWNLKDPTGKPLDGKGMKVAIIDSGVDYTHPDLQANYIGGYDTVDEDNDPMDGNVHGTHVAGIIAGNGKIKGIAPNASILAYRVMNDGGTGTTDDIIQGIERAIQDGADVLNLSLGQDLNVPDQPVTMTLERAAKLGVTAVVSNGNDGPKPWSVDAPGNASSVISVGASTVSIPFPTFQVAGSNKSYQGLPLSKADFQVGNDAQLVYVDYGNSSDYAKQDVKGKFALVLQGTSSTLVKAEQAKQAGALGVLLISNEKEINIMPEYFAREDVALPVMQLSNTNGEELKTLITKRKKNIKIGQPKQTELIGNFSSRGPSQGSWLIKPDIVAPGVKITSTVPRGGYESHDGTSMAAPQVAGAVALLRQMHPDWTTEQLKAALANTAKTLKDVNENAYPVMAQGSGLINIPKAAQTDALVKPNNVSFGLIKPNSGKVKLTQNITLQNLSNKKKNFSTRIELLDTKTKVQTSFSSSISVKPNSNIEKPFTITVDSSLPQGVYTGNLYVKEQGKTEEMRIPFTFSIDPKEYKRIDGLEIVNSTFSPNNDGILMTT</sequence>
<evidence type="ECO:0000313" key="17">
    <source>
        <dbReference type="Proteomes" id="UP000194131"/>
    </source>
</evidence>
<feature type="chain" id="PRO_5043008750" description="Peptidase S8" evidence="12">
    <location>
        <begin position="26"/>
        <end position="730"/>
    </location>
</feature>
<evidence type="ECO:0000256" key="5">
    <source>
        <dbReference type="ARBA" id="ARBA00022729"/>
    </source>
</evidence>
<feature type="signal peptide" evidence="12">
    <location>
        <begin position="1"/>
        <end position="25"/>
    </location>
</feature>
<dbReference type="PROSITE" id="PS00138">
    <property type="entry name" value="SUBTILASE_SER"/>
    <property type="match status" value="1"/>
</dbReference>
<dbReference type="InterPro" id="IPR023828">
    <property type="entry name" value="Peptidase_S8_Ser-AS"/>
</dbReference>
<evidence type="ECO:0008006" key="18">
    <source>
        <dbReference type="Google" id="ProtNLM"/>
    </source>
</evidence>
<dbReference type="PRINTS" id="PR00723">
    <property type="entry name" value="SUBTILISIN"/>
</dbReference>
<dbReference type="Pfam" id="PF05922">
    <property type="entry name" value="Inhibitor_I9"/>
    <property type="match status" value="1"/>
</dbReference>
<keyword evidence="6 9" id="KW-0378">Hydrolase</keyword>
<feature type="domain" description="Inhibitor I9" evidence="15">
    <location>
        <begin position="64"/>
        <end position="158"/>
    </location>
</feature>
<evidence type="ECO:0000256" key="1">
    <source>
        <dbReference type="ARBA" id="ARBA00011073"/>
    </source>
</evidence>
<evidence type="ECO:0000256" key="11">
    <source>
        <dbReference type="SAM" id="MobiDB-lite"/>
    </source>
</evidence>
<evidence type="ECO:0000256" key="9">
    <source>
        <dbReference type="PROSITE-ProRule" id="PRU01240"/>
    </source>
</evidence>
<dbReference type="InterPro" id="IPR010259">
    <property type="entry name" value="S8pro/Inhibitor_I9"/>
</dbReference>
<evidence type="ECO:0000259" key="13">
    <source>
        <dbReference type="Pfam" id="PF00082"/>
    </source>
</evidence>
<evidence type="ECO:0000259" key="15">
    <source>
        <dbReference type="Pfam" id="PF05922"/>
    </source>
</evidence>
<evidence type="ECO:0000256" key="10">
    <source>
        <dbReference type="RuleBase" id="RU003355"/>
    </source>
</evidence>
<feature type="region of interest" description="Disordered" evidence="11">
    <location>
        <begin position="164"/>
        <end position="190"/>
    </location>
</feature>
<feature type="domain" description="PA" evidence="14">
    <location>
        <begin position="384"/>
        <end position="467"/>
    </location>
</feature>
<keyword evidence="3" id="KW-0964">Secreted</keyword>
<dbReference type="AlphaFoldDB" id="A0AAP7WCP4"/>
<dbReference type="InterPro" id="IPR022398">
    <property type="entry name" value="Peptidase_S8_His-AS"/>
</dbReference>
<dbReference type="SUPFAM" id="SSF52025">
    <property type="entry name" value="PA domain"/>
    <property type="match status" value="1"/>
</dbReference>
<evidence type="ECO:0000256" key="3">
    <source>
        <dbReference type="ARBA" id="ARBA00022525"/>
    </source>
</evidence>
<keyword evidence="2" id="KW-0134">Cell wall</keyword>
<dbReference type="InterPro" id="IPR050131">
    <property type="entry name" value="Peptidase_S8_subtilisin-like"/>
</dbReference>
<dbReference type="PANTHER" id="PTHR43806">
    <property type="entry name" value="PEPTIDASE S8"/>
    <property type="match status" value="1"/>
</dbReference>
<dbReference type="Gene3D" id="3.30.70.80">
    <property type="entry name" value="Peptidase S8 propeptide/proteinase inhibitor I9"/>
    <property type="match status" value="1"/>
</dbReference>
<accession>A0AAP7WCP4</accession>
<reference evidence="16 17" key="1">
    <citation type="submission" date="2016-12" db="EMBL/GenBank/DDBJ databases">
        <title>Genome Sequences of Twelve Sporeforming Bacillus Species Isolated from Foods.</title>
        <authorList>
            <person name="De Jong A."/>
            <person name="Holsappel S."/>
            <person name="Kuipers O.P."/>
        </authorList>
    </citation>
    <scope>NUCLEOTIDE SEQUENCE [LARGE SCALE GENOMIC DNA]</scope>
    <source>
        <strain evidence="16 17">S3E15</strain>
    </source>
</reference>
<keyword evidence="4 9" id="KW-0645">Protease</keyword>
<keyword evidence="5 12" id="KW-0732">Signal</keyword>
<dbReference type="EMBL" id="MRWU01000003">
    <property type="protein sequence ID" value="OSX95146.1"/>
    <property type="molecule type" value="Genomic_DNA"/>
</dbReference>
<dbReference type="Pfam" id="PF02225">
    <property type="entry name" value="PA"/>
    <property type="match status" value="1"/>
</dbReference>
<evidence type="ECO:0000256" key="2">
    <source>
        <dbReference type="ARBA" id="ARBA00022512"/>
    </source>
</evidence>
<dbReference type="Pfam" id="PF00082">
    <property type="entry name" value="Peptidase_S8"/>
    <property type="match status" value="1"/>
</dbReference>
<comment type="similarity">
    <text evidence="1 9 10">Belongs to the peptidase S8 family.</text>
</comment>
<dbReference type="InterPro" id="IPR023827">
    <property type="entry name" value="Peptidase_S8_Asp-AS"/>
</dbReference>
<evidence type="ECO:0000313" key="16">
    <source>
        <dbReference type="EMBL" id="OSX95146.1"/>
    </source>
</evidence>
<feature type="active site" description="Charge relay system" evidence="8 9">
    <location>
        <position position="204"/>
    </location>
</feature>
<feature type="domain" description="Peptidase S8/S53" evidence="13">
    <location>
        <begin position="195"/>
        <end position="570"/>
    </location>
</feature>
<dbReference type="PROSITE" id="PS00136">
    <property type="entry name" value="SUBTILASE_ASP"/>
    <property type="match status" value="1"/>
</dbReference>
<dbReference type="InterPro" id="IPR036852">
    <property type="entry name" value="Peptidase_S8/S53_dom_sf"/>
</dbReference>
<evidence type="ECO:0000259" key="14">
    <source>
        <dbReference type="Pfam" id="PF02225"/>
    </source>
</evidence>
<dbReference type="Gene3D" id="3.50.30.30">
    <property type="match status" value="1"/>
</dbReference>
<dbReference type="InterPro" id="IPR003137">
    <property type="entry name" value="PA_domain"/>
</dbReference>
<dbReference type="PROSITE" id="PS51892">
    <property type="entry name" value="SUBTILASE"/>
    <property type="match status" value="1"/>
</dbReference>
<dbReference type="InterPro" id="IPR000209">
    <property type="entry name" value="Peptidase_S8/S53_dom"/>
</dbReference>
<protein>
    <recommendedName>
        <fullName evidence="18">Peptidase S8</fullName>
    </recommendedName>
</protein>
<evidence type="ECO:0000256" key="6">
    <source>
        <dbReference type="ARBA" id="ARBA00022801"/>
    </source>
</evidence>
<dbReference type="InterPro" id="IPR046450">
    <property type="entry name" value="PA_dom_sf"/>
</dbReference>
<organism evidence="16 17">
    <name type="scientific">Bacillus mycoides</name>
    <dbReference type="NCBI Taxonomy" id="1405"/>
    <lineage>
        <taxon>Bacteria</taxon>
        <taxon>Bacillati</taxon>
        <taxon>Bacillota</taxon>
        <taxon>Bacilli</taxon>
        <taxon>Bacillales</taxon>
        <taxon>Bacillaceae</taxon>
        <taxon>Bacillus</taxon>
        <taxon>Bacillus cereus group</taxon>
    </lineage>
</organism>
<dbReference type="SUPFAM" id="SSF52743">
    <property type="entry name" value="Subtilisin-like"/>
    <property type="match status" value="1"/>
</dbReference>
<evidence type="ECO:0000256" key="4">
    <source>
        <dbReference type="ARBA" id="ARBA00022670"/>
    </source>
</evidence>
<gene>
    <name evidence="16" type="ORF">S3E15_03745</name>
</gene>